<dbReference type="Proteomes" id="UP000550787">
    <property type="component" value="Unassembled WGS sequence"/>
</dbReference>
<dbReference type="InterPro" id="IPR040631">
    <property type="entry name" value="LPD30"/>
</dbReference>
<evidence type="ECO:0008006" key="5">
    <source>
        <dbReference type="Google" id="ProtNLM"/>
    </source>
</evidence>
<dbReference type="EMBL" id="JABEQG010000029">
    <property type="protein sequence ID" value="MBB2157352.1"/>
    <property type="molecule type" value="Genomic_DNA"/>
</dbReference>
<evidence type="ECO:0000313" key="4">
    <source>
        <dbReference type="Proteomes" id="UP000550787"/>
    </source>
</evidence>
<proteinExistence type="predicted"/>
<feature type="domain" description="Large polyvalent protein associated" evidence="2">
    <location>
        <begin position="8"/>
        <end position="117"/>
    </location>
</feature>
<comment type="caution">
    <text evidence="3">The sequence shown here is derived from an EMBL/GenBank/DDBJ whole genome shotgun (WGS) entry which is preliminary data.</text>
</comment>
<dbReference type="RefSeq" id="WP_183116169.1">
    <property type="nucleotide sequence ID" value="NZ_JABEQG010000029.1"/>
</dbReference>
<gene>
    <name evidence="3" type="ORF">HLH33_13690</name>
</gene>
<evidence type="ECO:0000259" key="1">
    <source>
        <dbReference type="Pfam" id="PF18847"/>
    </source>
</evidence>
<feature type="domain" description="Large polyvalent protein associated" evidence="1">
    <location>
        <begin position="144"/>
        <end position="224"/>
    </location>
</feature>
<protein>
    <recommendedName>
        <fullName evidence="5">Large polyvalent protein associated domain-containing protein</fullName>
    </recommendedName>
</protein>
<reference evidence="3 4" key="1">
    <citation type="submission" date="2020-04" db="EMBL/GenBank/DDBJ databases">
        <title>Description of novel Gluconacetobacter.</title>
        <authorList>
            <person name="Sombolestani A."/>
        </authorList>
    </citation>
    <scope>NUCLEOTIDE SEQUENCE [LARGE SCALE GENOMIC DNA]</scope>
    <source>
        <strain evidence="3 4">LMG 7603</strain>
    </source>
</reference>
<sequence>MNSQNEPIVVGTMVSTMLYNRGRGYVVAIHGSQRPETVQPRFGGIMMSGGSASFDIVFESGTYSRRLPEAILHGVQWTVYPRAKGFADQATLGHLCQKADAIAAQRKADAAAAQAAFDQKVAELQADPAHAALVQGDTGDGVIAAKNIRVLLKAAFPGVKFSVRKDHYGSLRVNWSDGPDARAVEDITDRFRSGHYDSHSDCHGSKTTPWMKVFGHADYISTSRG</sequence>
<evidence type="ECO:0000313" key="3">
    <source>
        <dbReference type="EMBL" id="MBB2157352.1"/>
    </source>
</evidence>
<dbReference type="AlphaFoldDB" id="A0A7W4I6W4"/>
<dbReference type="Pfam" id="PF18850">
    <property type="entry name" value="LPD30"/>
    <property type="match status" value="1"/>
</dbReference>
<dbReference type="InterPro" id="IPR041311">
    <property type="entry name" value="LPD29"/>
</dbReference>
<dbReference type="Pfam" id="PF18847">
    <property type="entry name" value="LPD29"/>
    <property type="match status" value="1"/>
</dbReference>
<evidence type="ECO:0000259" key="2">
    <source>
        <dbReference type="Pfam" id="PF18850"/>
    </source>
</evidence>
<organism evidence="3 4">
    <name type="scientific">Gluconacetobacter diazotrophicus</name>
    <name type="common">Acetobacter diazotrophicus</name>
    <dbReference type="NCBI Taxonomy" id="33996"/>
    <lineage>
        <taxon>Bacteria</taxon>
        <taxon>Pseudomonadati</taxon>
        <taxon>Pseudomonadota</taxon>
        <taxon>Alphaproteobacteria</taxon>
        <taxon>Acetobacterales</taxon>
        <taxon>Acetobacteraceae</taxon>
        <taxon>Gluconacetobacter</taxon>
    </lineage>
</organism>
<accession>A0A7W4I6W4</accession>
<name>A0A7W4I6W4_GLUDI</name>